<evidence type="ECO:0000256" key="4">
    <source>
        <dbReference type="ARBA" id="ARBA00022840"/>
    </source>
</evidence>
<keyword evidence="9" id="KW-1185">Reference proteome</keyword>
<dbReference type="Proteomes" id="UP001235939">
    <property type="component" value="Chromosome 03"/>
</dbReference>
<dbReference type="SUPFAM" id="SSF52540">
    <property type="entry name" value="P-loop containing nucleoside triphosphate hydrolases"/>
    <property type="match status" value="1"/>
</dbReference>
<organism evidence="8 9">
    <name type="scientific">Cordylochernes scorpioides</name>
    <dbReference type="NCBI Taxonomy" id="51811"/>
    <lineage>
        <taxon>Eukaryota</taxon>
        <taxon>Metazoa</taxon>
        <taxon>Ecdysozoa</taxon>
        <taxon>Arthropoda</taxon>
        <taxon>Chelicerata</taxon>
        <taxon>Arachnida</taxon>
        <taxon>Pseudoscorpiones</taxon>
        <taxon>Cheliferoidea</taxon>
        <taxon>Chernetidae</taxon>
        <taxon>Cordylochernes</taxon>
    </lineage>
</organism>
<keyword evidence="4" id="KW-0067">ATP-binding</keyword>
<feature type="region of interest" description="Disordered" evidence="5">
    <location>
        <begin position="1"/>
        <end position="51"/>
    </location>
</feature>
<evidence type="ECO:0000313" key="9">
    <source>
        <dbReference type="Proteomes" id="UP001235939"/>
    </source>
</evidence>
<evidence type="ECO:0000256" key="3">
    <source>
        <dbReference type="ARBA" id="ARBA00022806"/>
    </source>
</evidence>
<keyword evidence="3" id="KW-0347">Helicase</keyword>
<dbReference type="Gene3D" id="1.20.120.1080">
    <property type="match status" value="1"/>
</dbReference>
<dbReference type="Pfam" id="PF21010">
    <property type="entry name" value="HA2_C"/>
    <property type="match status" value="1"/>
</dbReference>
<dbReference type="PROSITE" id="PS51194">
    <property type="entry name" value="HELICASE_CTER"/>
    <property type="match status" value="1"/>
</dbReference>
<dbReference type="CDD" id="cd17979">
    <property type="entry name" value="DEXHc_DHX34"/>
    <property type="match status" value="1"/>
</dbReference>
<dbReference type="SMART" id="SM00490">
    <property type="entry name" value="HELICc"/>
    <property type="match status" value="1"/>
</dbReference>
<feature type="domain" description="Helicase ATP-binding" evidence="6">
    <location>
        <begin position="178"/>
        <end position="338"/>
    </location>
</feature>
<evidence type="ECO:0000259" key="6">
    <source>
        <dbReference type="PROSITE" id="PS51192"/>
    </source>
</evidence>
<evidence type="ECO:0000256" key="1">
    <source>
        <dbReference type="ARBA" id="ARBA00022741"/>
    </source>
</evidence>
<evidence type="ECO:0000259" key="7">
    <source>
        <dbReference type="PROSITE" id="PS51194"/>
    </source>
</evidence>
<name>A0ABY6K973_9ARAC</name>
<dbReference type="SMART" id="SM00487">
    <property type="entry name" value="DEXDc"/>
    <property type="match status" value="1"/>
</dbReference>
<dbReference type="InterPro" id="IPR014001">
    <property type="entry name" value="Helicase_ATP-bd"/>
</dbReference>
<dbReference type="CDD" id="cd18791">
    <property type="entry name" value="SF2_C_RHA"/>
    <property type="match status" value="1"/>
</dbReference>
<sequence length="698" mass="80111">MEKNPSRYRDEPERNPSRHREDIERNPPRHRETATERHRSPVHQPAQCDPSFNWDKHRHSLNKMFFGDRDIIQKVSCTKQSTLGAPGGKGAVVPDYHPWHKINFCLNFPSAEELMAKAFIFRDEQEEGRQIPKDRVEEFKYILHLYIDFLHKQKFARLKKLRTAQRNLPIYSYKQEIIDSVQKHQVVLVAGDTGCGKSTQVPQYLMEAGFNHVACTQPRRIACISLCKRVTYETLNEGCTEIGYQIRFEKSRTKHTKILFLTEGLLLRQVATDPMLKDYEVLILDEVHERHIPCDFLLGIIKCLTHQRPDLKVVLMSATINIELFTEYFNNCPVIQVPGRLFPIQVHYQPVTVAEKGPRSAKIDPGPYVRILQQIDKTYPAEERGDVLVFLSGMTEISTIAEAAQQYAALNQRWIVLQLHSSLGLTEQDKVFDLAPEGVRKCILSTNIAETSVTIDGVRFVVDSGKVKEMSYDSNCHMQRLKEFWISRASAEQRKGRAGRTGPGICYRLYGEPDYMKLEPYSTPEIRRVPLHSLLLQMISMGLPDARKFPFLEPPDPSAVEEAIQGLKEEGALTETEVLTPVGKMLSRLPVDVTLGKMLILGSVFNLLEPMLTLAAALSVQSPLTQRAYRDPEAIAARKSLESSHGDPFTLLTAYNEWLELKSDPRTNSRQWCRRRGLEEQRFYEVTKLRRQFKNLLQ</sequence>
<dbReference type="SMART" id="SM00847">
    <property type="entry name" value="HA2"/>
    <property type="match status" value="1"/>
</dbReference>
<feature type="domain" description="Helicase C-terminal" evidence="7">
    <location>
        <begin position="374"/>
        <end position="542"/>
    </location>
</feature>
<dbReference type="InterPro" id="IPR007502">
    <property type="entry name" value="Helicase-assoc_dom"/>
</dbReference>
<dbReference type="EMBL" id="CP092865">
    <property type="protein sequence ID" value="UYV65359.1"/>
    <property type="molecule type" value="Genomic_DNA"/>
</dbReference>
<keyword evidence="1" id="KW-0547">Nucleotide-binding</keyword>
<dbReference type="PROSITE" id="PS51192">
    <property type="entry name" value="HELICASE_ATP_BIND_1"/>
    <property type="match status" value="1"/>
</dbReference>
<feature type="non-terminal residue" evidence="8">
    <location>
        <position position="1"/>
    </location>
</feature>
<feature type="compositionally biased region" description="Basic and acidic residues" evidence="5">
    <location>
        <begin position="1"/>
        <end position="39"/>
    </location>
</feature>
<dbReference type="PANTHER" id="PTHR18934:SF221">
    <property type="entry name" value="ATP-DEPENDENT RNA HELICASE DHX34-RELATED"/>
    <property type="match status" value="1"/>
</dbReference>
<reference evidence="8 9" key="1">
    <citation type="submission" date="2022-01" db="EMBL/GenBank/DDBJ databases">
        <title>A chromosomal length assembly of Cordylochernes scorpioides.</title>
        <authorList>
            <person name="Zeh D."/>
            <person name="Zeh J."/>
        </authorList>
    </citation>
    <scope>NUCLEOTIDE SEQUENCE [LARGE SCALE GENOMIC DNA]</scope>
    <source>
        <strain evidence="8">IN4F17</strain>
        <tissue evidence="8">Whole Body</tissue>
    </source>
</reference>
<proteinExistence type="predicted"/>
<evidence type="ECO:0000256" key="5">
    <source>
        <dbReference type="SAM" id="MobiDB-lite"/>
    </source>
</evidence>
<keyword evidence="2" id="KW-0378">Hydrolase</keyword>
<dbReference type="InterPro" id="IPR011545">
    <property type="entry name" value="DEAD/DEAH_box_helicase_dom"/>
</dbReference>
<accession>A0ABY6K973</accession>
<dbReference type="InterPro" id="IPR001650">
    <property type="entry name" value="Helicase_C-like"/>
</dbReference>
<gene>
    <name evidence="8" type="ORF">LAZ67_3004045</name>
</gene>
<dbReference type="PANTHER" id="PTHR18934">
    <property type="entry name" value="ATP-DEPENDENT RNA HELICASE"/>
    <property type="match status" value="1"/>
</dbReference>
<dbReference type="Pfam" id="PF00271">
    <property type="entry name" value="Helicase_C"/>
    <property type="match status" value="1"/>
</dbReference>
<evidence type="ECO:0000313" key="8">
    <source>
        <dbReference type="EMBL" id="UYV65359.1"/>
    </source>
</evidence>
<dbReference type="Gene3D" id="3.40.50.300">
    <property type="entry name" value="P-loop containing nucleotide triphosphate hydrolases"/>
    <property type="match status" value="2"/>
</dbReference>
<dbReference type="InterPro" id="IPR027417">
    <property type="entry name" value="P-loop_NTPase"/>
</dbReference>
<evidence type="ECO:0000256" key="2">
    <source>
        <dbReference type="ARBA" id="ARBA00022801"/>
    </source>
</evidence>
<dbReference type="Pfam" id="PF00270">
    <property type="entry name" value="DEAD"/>
    <property type="match status" value="1"/>
</dbReference>
<protein>
    <submittedName>
        <fullName evidence="8">DHX34</fullName>
    </submittedName>
</protein>